<feature type="transmembrane region" description="Helical" evidence="7">
    <location>
        <begin position="20"/>
        <end position="43"/>
    </location>
</feature>
<evidence type="ECO:0000313" key="10">
    <source>
        <dbReference type="Proteomes" id="UP000272400"/>
    </source>
</evidence>
<dbReference type="Proteomes" id="UP000272400">
    <property type="component" value="Unassembled WGS sequence"/>
</dbReference>
<dbReference type="GO" id="GO:0005886">
    <property type="term" value="C:plasma membrane"/>
    <property type="evidence" value="ECO:0007669"/>
    <property type="project" value="UniProtKB-SubCell"/>
</dbReference>
<keyword evidence="2 7" id="KW-0813">Transport</keyword>
<evidence type="ECO:0000256" key="5">
    <source>
        <dbReference type="ARBA" id="ARBA00022989"/>
    </source>
</evidence>
<dbReference type="SUPFAM" id="SSF161098">
    <property type="entry name" value="MetI-like"/>
    <property type="match status" value="1"/>
</dbReference>
<evidence type="ECO:0000259" key="8">
    <source>
        <dbReference type="PROSITE" id="PS50928"/>
    </source>
</evidence>
<evidence type="ECO:0000256" key="7">
    <source>
        <dbReference type="RuleBase" id="RU363032"/>
    </source>
</evidence>
<dbReference type="OrthoDB" id="6637947at2"/>
<dbReference type="InterPro" id="IPR025966">
    <property type="entry name" value="OppC_N"/>
</dbReference>
<feature type="transmembrane region" description="Helical" evidence="7">
    <location>
        <begin position="86"/>
        <end position="109"/>
    </location>
</feature>
<dbReference type="PROSITE" id="PS50928">
    <property type="entry name" value="ABC_TM1"/>
    <property type="match status" value="1"/>
</dbReference>
<sequence length="286" mass="30032">MTVIAALRPPRLRRPARMPLVDELTFALVLVFAVLAVIGPWIAPHDPYQVDMARTLQPPGGAHWLGTDSSGRDVLSRLLAGTRLTLLSSLSVVALAAVTGTAVAAAAALAPRWLDAAIMRVCDVFLSLPSMVLALGIAAALGSGLRSTVIAMASAMWPAYARLVRGVMRQTMTATHVDSARVLGVSRTRLMARHILPNSLDDLYVQAALGVATVIMLMSGLAFLGVGPPPTSPDWGAMIADGRAVVTTAWWVAAAPGMAITLAAVAFGLAGDALRVHLDPTLRERR</sequence>
<feature type="domain" description="ABC transmembrane type-1" evidence="8">
    <location>
        <begin position="82"/>
        <end position="271"/>
    </location>
</feature>
<keyword evidence="4 7" id="KW-0812">Transmembrane</keyword>
<evidence type="ECO:0000313" key="9">
    <source>
        <dbReference type="EMBL" id="ROO86997.1"/>
    </source>
</evidence>
<dbReference type="PANTHER" id="PTHR43386:SF25">
    <property type="entry name" value="PEPTIDE ABC TRANSPORTER PERMEASE PROTEIN"/>
    <property type="match status" value="1"/>
</dbReference>
<comment type="caution">
    <text evidence="9">The sequence shown here is derived from an EMBL/GenBank/DDBJ whole genome shotgun (WGS) entry which is preliminary data.</text>
</comment>
<dbReference type="Gene3D" id="1.10.3720.10">
    <property type="entry name" value="MetI-like"/>
    <property type="match status" value="1"/>
</dbReference>
<accession>A0A3N1D0E9</accession>
<evidence type="ECO:0000256" key="2">
    <source>
        <dbReference type="ARBA" id="ARBA00022448"/>
    </source>
</evidence>
<reference evidence="9 10" key="1">
    <citation type="submission" date="2018-11" db="EMBL/GenBank/DDBJ databases">
        <title>Sequencing the genomes of 1000 actinobacteria strains.</title>
        <authorList>
            <person name="Klenk H.-P."/>
        </authorList>
    </citation>
    <scope>NUCLEOTIDE SEQUENCE [LARGE SCALE GENOMIC DNA]</scope>
    <source>
        <strain evidence="9 10">DSM 44254</strain>
    </source>
</reference>
<gene>
    <name evidence="9" type="ORF">EDD29_4585</name>
</gene>
<dbReference type="AlphaFoldDB" id="A0A3N1D0E9"/>
<dbReference type="Pfam" id="PF12911">
    <property type="entry name" value="OppC_N"/>
    <property type="match status" value="1"/>
</dbReference>
<dbReference type="CDD" id="cd06261">
    <property type="entry name" value="TM_PBP2"/>
    <property type="match status" value="1"/>
</dbReference>
<protein>
    <submittedName>
        <fullName evidence="9">Peptide/nickel transport system permease protein</fullName>
    </submittedName>
</protein>
<dbReference type="EMBL" id="RJKE01000001">
    <property type="protein sequence ID" value="ROO86997.1"/>
    <property type="molecule type" value="Genomic_DNA"/>
</dbReference>
<comment type="similarity">
    <text evidence="7">Belongs to the binding-protein-dependent transport system permease family.</text>
</comment>
<dbReference type="GO" id="GO:0055085">
    <property type="term" value="P:transmembrane transport"/>
    <property type="evidence" value="ECO:0007669"/>
    <property type="project" value="InterPro"/>
</dbReference>
<dbReference type="PANTHER" id="PTHR43386">
    <property type="entry name" value="OLIGOPEPTIDE TRANSPORT SYSTEM PERMEASE PROTEIN APPC"/>
    <property type="match status" value="1"/>
</dbReference>
<feature type="transmembrane region" description="Helical" evidence="7">
    <location>
        <begin position="248"/>
        <end position="270"/>
    </location>
</feature>
<evidence type="ECO:0000256" key="1">
    <source>
        <dbReference type="ARBA" id="ARBA00004651"/>
    </source>
</evidence>
<feature type="transmembrane region" description="Helical" evidence="7">
    <location>
        <begin position="203"/>
        <end position="228"/>
    </location>
</feature>
<evidence type="ECO:0000256" key="4">
    <source>
        <dbReference type="ARBA" id="ARBA00022692"/>
    </source>
</evidence>
<dbReference type="Pfam" id="PF00528">
    <property type="entry name" value="BPD_transp_1"/>
    <property type="match status" value="1"/>
</dbReference>
<comment type="subcellular location">
    <subcellularLocation>
        <location evidence="1 7">Cell membrane</location>
        <topology evidence="1 7">Multi-pass membrane protein</topology>
    </subcellularLocation>
</comment>
<evidence type="ECO:0000256" key="6">
    <source>
        <dbReference type="ARBA" id="ARBA00023136"/>
    </source>
</evidence>
<name>A0A3N1D0E9_9ACTN</name>
<dbReference type="InterPro" id="IPR035906">
    <property type="entry name" value="MetI-like_sf"/>
</dbReference>
<keyword evidence="10" id="KW-1185">Reference proteome</keyword>
<feature type="transmembrane region" description="Helical" evidence="7">
    <location>
        <begin position="121"/>
        <end position="141"/>
    </location>
</feature>
<dbReference type="InterPro" id="IPR000515">
    <property type="entry name" value="MetI-like"/>
</dbReference>
<evidence type="ECO:0000256" key="3">
    <source>
        <dbReference type="ARBA" id="ARBA00022475"/>
    </source>
</evidence>
<organism evidence="9 10">
    <name type="scientific">Actinocorallia herbida</name>
    <dbReference type="NCBI Taxonomy" id="58109"/>
    <lineage>
        <taxon>Bacteria</taxon>
        <taxon>Bacillati</taxon>
        <taxon>Actinomycetota</taxon>
        <taxon>Actinomycetes</taxon>
        <taxon>Streptosporangiales</taxon>
        <taxon>Thermomonosporaceae</taxon>
        <taxon>Actinocorallia</taxon>
    </lineage>
</organism>
<keyword evidence="5 7" id="KW-1133">Transmembrane helix</keyword>
<keyword evidence="3" id="KW-1003">Cell membrane</keyword>
<dbReference type="RefSeq" id="WP_123666341.1">
    <property type="nucleotide sequence ID" value="NZ_RJKE01000001.1"/>
</dbReference>
<proteinExistence type="inferred from homology"/>
<keyword evidence="6 7" id="KW-0472">Membrane</keyword>
<dbReference type="InterPro" id="IPR050366">
    <property type="entry name" value="BP-dependent_transpt_permease"/>
</dbReference>